<evidence type="ECO:0000256" key="1">
    <source>
        <dbReference type="SAM" id="MobiDB-lite"/>
    </source>
</evidence>
<dbReference type="InterPro" id="IPR036465">
    <property type="entry name" value="vWFA_dom_sf"/>
</dbReference>
<feature type="region of interest" description="Disordered" evidence="1">
    <location>
        <begin position="305"/>
        <end position="331"/>
    </location>
</feature>
<feature type="region of interest" description="Disordered" evidence="1">
    <location>
        <begin position="144"/>
        <end position="223"/>
    </location>
</feature>
<feature type="compositionally biased region" description="Acidic residues" evidence="1">
    <location>
        <begin position="206"/>
        <end position="218"/>
    </location>
</feature>
<dbReference type="SUPFAM" id="SSF53300">
    <property type="entry name" value="vWA-like"/>
    <property type="match status" value="1"/>
</dbReference>
<proteinExistence type="predicted"/>
<dbReference type="GO" id="GO:0005829">
    <property type="term" value="C:cytosol"/>
    <property type="evidence" value="ECO:0007669"/>
    <property type="project" value="TreeGrafter"/>
</dbReference>
<dbReference type="Pfam" id="PF05762">
    <property type="entry name" value="VWA_CoxE"/>
    <property type="match status" value="1"/>
</dbReference>
<dbReference type="PANTHER" id="PTHR36846">
    <property type="entry name" value="PROTEIN VIAA"/>
    <property type="match status" value="1"/>
</dbReference>
<reference evidence="2" key="1">
    <citation type="submission" date="2021-01" db="EMBL/GenBank/DDBJ databases">
        <authorList>
            <person name="Corre E."/>
            <person name="Pelletier E."/>
            <person name="Niang G."/>
            <person name="Scheremetjew M."/>
            <person name="Finn R."/>
            <person name="Kale V."/>
            <person name="Holt S."/>
            <person name="Cochrane G."/>
            <person name="Meng A."/>
            <person name="Brown T."/>
            <person name="Cohen L."/>
        </authorList>
    </citation>
    <scope>NUCLEOTIDE SEQUENCE</scope>
    <source>
        <strain evidence="2">CCMP1897</strain>
    </source>
</reference>
<dbReference type="AlphaFoldDB" id="A0A7S3UGN2"/>
<feature type="compositionally biased region" description="Basic and acidic residues" evidence="1">
    <location>
        <begin position="180"/>
        <end position="194"/>
    </location>
</feature>
<dbReference type="PANTHER" id="PTHR36846:SF1">
    <property type="entry name" value="PROTEIN VIAA"/>
    <property type="match status" value="1"/>
</dbReference>
<name>A0A7S3UGN2_9CHLO</name>
<accession>A0A7S3UGN2</accession>
<dbReference type="InterPro" id="IPR008912">
    <property type="entry name" value="Uncharacterised_CoxE"/>
</dbReference>
<evidence type="ECO:0000313" key="2">
    <source>
        <dbReference type="EMBL" id="CAE0614022.1"/>
    </source>
</evidence>
<sequence length="566" mass="63833">MASCSSRARCPRALDVPRRRRCRPVRSSGRDVQRLSDGLSALRRLDESLWPMLLELPIASDSVERAASSLKIWKDSLRKGLLPSTGKTSWPEEPFRSKLMGALHELEMPRFCRRHPQLLNSLLRQMLELSAEFEATREELNDQKYEGLEQPARQPQSGKGEQGEERMEDATASDEPIEGGVHRSDADTDEKSAEDIQFDMEINQGDNEDKDLLADDQDQQTREDKILSEKAERMAEELVEQWAPITEKLDMASHMFDNIENLLEGPEGFDITTSVWRHSGWRELDSLRKKLENLKELRELVRSLGRGGGKGPLRKSTAERSVPRSPMGVVRSPLEPVETRSLTRSDDLSRMLPSEAALLAMGGKYGRLLHFSRRAERNLTSYERSSWVEDPSVLLNFQEVRPSAECGPIIVCLDTSGSMIGARETVAKAVALECMRGAHLQRRKCYLYAFSGPGQVQEMELGVDSKNLLNLLEFLSNSFHGGTDVDEPLERSLRKIDELQWQDSDILMVTDGEIRPPSDELLESLAALNEEKGVELHGLLVASQVNDVMKSICTKLHVFQSWKAVT</sequence>
<evidence type="ECO:0008006" key="3">
    <source>
        <dbReference type="Google" id="ProtNLM"/>
    </source>
</evidence>
<gene>
    <name evidence="2" type="ORF">PSAL00342_LOCUS7923</name>
</gene>
<dbReference type="EMBL" id="HBIS01009742">
    <property type="protein sequence ID" value="CAE0614022.1"/>
    <property type="molecule type" value="Transcribed_RNA"/>
</dbReference>
<protein>
    <recommendedName>
        <fullName evidence="3">VWFA domain-containing protein</fullName>
    </recommendedName>
</protein>
<dbReference type="Gene3D" id="3.40.50.410">
    <property type="entry name" value="von Willebrand factor, type A domain"/>
    <property type="match status" value="1"/>
</dbReference>
<organism evidence="2">
    <name type="scientific">Picocystis salinarum</name>
    <dbReference type="NCBI Taxonomy" id="88271"/>
    <lineage>
        <taxon>Eukaryota</taxon>
        <taxon>Viridiplantae</taxon>
        <taxon>Chlorophyta</taxon>
        <taxon>Picocystophyceae</taxon>
        <taxon>Picocystales</taxon>
        <taxon>Picocystaceae</taxon>
        <taxon>Picocystis</taxon>
    </lineage>
</organism>